<dbReference type="Proteomes" id="UP000006718">
    <property type="component" value="Chromosome 9"/>
</dbReference>
<reference evidence="1" key="4">
    <citation type="submission" date="2025-09" db="UniProtKB">
        <authorList>
            <consortium name="Ensembl"/>
        </authorList>
    </citation>
    <scope>IDENTIFICATION</scope>
    <source>
        <strain evidence="1">17573</strain>
    </source>
</reference>
<reference evidence="1" key="2">
    <citation type="submission" date="2019-01" db="EMBL/GenBank/DDBJ databases">
        <authorList>
            <person name="Graves T."/>
            <person name="Eichler E.E."/>
            <person name="Wilson R.K."/>
        </authorList>
    </citation>
    <scope>NUCLEOTIDE SEQUENCE [LARGE SCALE GENOMIC DNA]</scope>
    <source>
        <strain evidence="1">17573</strain>
    </source>
</reference>
<dbReference type="PRINTS" id="PR02045">
    <property type="entry name" value="F138DOMAIN"/>
</dbReference>
<organism evidence="1 2">
    <name type="scientific">Macaca mulatta</name>
    <name type="common">Rhesus macaque</name>
    <dbReference type="NCBI Taxonomy" id="9544"/>
    <lineage>
        <taxon>Eukaryota</taxon>
        <taxon>Metazoa</taxon>
        <taxon>Chordata</taxon>
        <taxon>Craniata</taxon>
        <taxon>Vertebrata</taxon>
        <taxon>Euteleostomi</taxon>
        <taxon>Mammalia</taxon>
        <taxon>Eutheria</taxon>
        <taxon>Euarchontoglires</taxon>
        <taxon>Primates</taxon>
        <taxon>Haplorrhini</taxon>
        <taxon>Catarrhini</taxon>
        <taxon>Cercopithecidae</taxon>
        <taxon>Cercopithecinae</taxon>
        <taxon>Macaca</taxon>
    </lineage>
</organism>
<protein>
    <submittedName>
        <fullName evidence="1">Uncharacterized protein</fullName>
    </submittedName>
</protein>
<evidence type="ECO:0000313" key="1">
    <source>
        <dbReference type="Ensembl" id="ENSMMUP00000064873.1"/>
    </source>
</evidence>
<keyword evidence="2" id="KW-1185">Reference proteome</keyword>
<dbReference type="PANTHER" id="PTHR12138">
    <property type="entry name" value="PRIMATE-EXPANDED PROTEIN FAMILY"/>
    <property type="match status" value="1"/>
</dbReference>
<evidence type="ECO:0000313" key="2">
    <source>
        <dbReference type="Proteomes" id="UP000006718"/>
    </source>
</evidence>
<accession>A0A5F7ZGX0</accession>
<name>A0A5F7ZGX0_MACMU</name>
<sequence length="119" mass="12792">MLEYSGVILAHCNLHLPSSRDSPALASRVAGITGMHHCAWLIFEFLVETGFHHIGQAGLELLASGDPLTLTCPSAGIPGVSHCAQPSSQLFQVREYICSSVTWVNCVRGLVYINSSPGW</sequence>
<dbReference type="Ensembl" id="ENSMMUT00000099737.1">
    <property type="protein sequence ID" value="ENSMMUP00000064873.1"/>
    <property type="gene ID" value="ENSMMUG00000050741.1"/>
</dbReference>
<dbReference type="AlphaFoldDB" id="A0A5F7ZGX0"/>
<dbReference type="PANTHER" id="PTHR12138:SF152">
    <property type="entry name" value="C2H2-TYPE DOMAIN-CONTAINING PROTEIN"/>
    <property type="match status" value="1"/>
</dbReference>
<dbReference type="VEuPathDB" id="HostDB:ENSMMUG00000050741"/>
<dbReference type="InParanoid" id="A0A5F7ZGX0"/>
<dbReference type="GeneTree" id="ENSGT01150000286943"/>
<dbReference type="Bgee" id="ENSMMUG00000050741">
    <property type="expression patterns" value="Expressed in lung and 2 other cell types or tissues"/>
</dbReference>
<proteinExistence type="predicted"/>
<reference evidence="1" key="3">
    <citation type="submission" date="2025-08" db="UniProtKB">
        <authorList>
            <consortium name="Ensembl"/>
        </authorList>
    </citation>
    <scope>IDENTIFICATION</scope>
    <source>
        <strain evidence="1">17573</strain>
    </source>
</reference>
<reference evidence="2" key="1">
    <citation type="journal article" date="2007" name="Science">
        <title>Evolutionary and biomedical insights from the rhesus macaque genome.</title>
        <authorList>
            <person name="Gibbs R.A."/>
            <person name="Rogers J."/>
            <person name="Katze M.G."/>
            <person name="Bumgarner R."/>
            <person name="Weinstock G.M."/>
            <person name="Mardis E.R."/>
            <person name="Remington K.A."/>
            <person name="Strausberg R.L."/>
            <person name="Venter J.C."/>
            <person name="Wilson R.K."/>
            <person name="Batzer M.A."/>
            <person name="Bustamante C.D."/>
            <person name="Eichler E.E."/>
            <person name="Hahn M.W."/>
            <person name="Hardison R.C."/>
            <person name="Makova K.D."/>
            <person name="Miller W."/>
            <person name="Milosavljevic A."/>
            <person name="Palermo R.E."/>
            <person name="Siepel A."/>
            <person name="Sikela J.M."/>
            <person name="Attaway T."/>
            <person name="Bell S."/>
            <person name="Bernard K.E."/>
            <person name="Buhay C.J."/>
            <person name="Chandrabose M.N."/>
            <person name="Dao M."/>
            <person name="Davis C."/>
            <person name="Delehaunty K.D."/>
            <person name="Ding Y."/>
            <person name="Dinh H.H."/>
            <person name="Dugan-Rocha S."/>
            <person name="Fulton L.A."/>
            <person name="Gabisi R.A."/>
            <person name="Garner T.T."/>
            <person name="Godfrey J."/>
            <person name="Hawes A.C."/>
            <person name="Hernandez J."/>
            <person name="Hines S."/>
            <person name="Holder M."/>
            <person name="Hume J."/>
            <person name="Jhangiani S.N."/>
            <person name="Joshi V."/>
            <person name="Khan Z.M."/>
            <person name="Kirkness E.F."/>
            <person name="Cree A."/>
            <person name="Fowler R.G."/>
            <person name="Lee S."/>
            <person name="Lewis L.R."/>
            <person name="Li Z."/>
            <person name="Liu Y.-S."/>
            <person name="Moore S.M."/>
            <person name="Muzny D."/>
            <person name="Nazareth L.V."/>
            <person name="Ngo D.N."/>
            <person name="Okwuonu G.O."/>
            <person name="Pai G."/>
            <person name="Parker D."/>
            <person name="Paul H.A."/>
            <person name="Pfannkoch C."/>
            <person name="Pohl C.S."/>
            <person name="Rogers Y.-H.C."/>
            <person name="Ruiz S.J."/>
            <person name="Sabo A."/>
            <person name="Santibanez J."/>
            <person name="Schneider B.W."/>
            <person name="Smith S.M."/>
            <person name="Sodergren E."/>
            <person name="Svatek A.F."/>
            <person name="Utterback T.R."/>
            <person name="Vattathil S."/>
            <person name="Warren W."/>
            <person name="White C.S."/>
            <person name="Chinwalla A.T."/>
            <person name="Feng Y."/>
            <person name="Halpern A.L."/>
            <person name="Hillier L.W."/>
            <person name="Huang X."/>
            <person name="Minx P."/>
            <person name="Nelson J.O."/>
            <person name="Pepin K.H."/>
            <person name="Qin X."/>
            <person name="Sutton G.G."/>
            <person name="Venter E."/>
            <person name="Walenz B.P."/>
            <person name="Wallis J.W."/>
            <person name="Worley K.C."/>
            <person name="Yang S.-P."/>
            <person name="Jones S.M."/>
            <person name="Marra M.A."/>
            <person name="Rocchi M."/>
            <person name="Schein J.E."/>
            <person name="Baertsch R."/>
            <person name="Clarke L."/>
            <person name="Csuros M."/>
            <person name="Glasscock J."/>
            <person name="Harris R.A."/>
            <person name="Havlak P."/>
            <person name="Jackson A.R."/>
            <person name="Jiang H."/>
            <person name="Liu Y."/>
            <person name="Messina D.N."/>
            <person name="Shen Y."/>
            <person name="Song H.X.-Z."/>
            <person name="Wylie T."/>
            <person name="Zhang L."/>
            <person name="Birney E."/>
            <person name="Han K."/>
            <person name="Konkel M.K."/>
            <person name="Lee J."/>
            <person name="Smit A.F.A."/>
            <person name="Ullmer B."/>
            <person name="Wang H."/>
            <person name="Xing J."/>
            <person name="Burhans R."/>
            <person name="Cheng Z."/>
            <person name="Karro J.E."/>
            <person name="Ma J."/>
            <person name="Raney B."/>
            <person name="She X."/>
            <person name="Cox M.J."/>
            <person name="Demuth J.P."/>
            <person name="Dumas L.J."/>
            <person name="Han S.-G."/>
            <person name="Hopkins J."/>
            <person name="Karimpour-Fard A."/>
            <person name="Kim Y.H."/>
            <person name="Pollack J.R."/>
            <person name="Vinar T."/>
            <person name="Addo-Quaye C."/>
            <person name="Degenhardt J."/>
            <person name="Denby A."/>
            <person name="Hubisz M.J."/>
            <person name="Indap A."/>
            <person name="Kosiol C."/>
            <person name="Lahn B.T."/>
            <person name="Lawson H.A."/>
            <person name="Marklein A."/>
            <person name="Nielsen R."/>
            <person name="Vallender E.J."/>
            <person name="Clark A.G."/>
            <person name="Ferguson B."/>
            <person name="Hernandez R.D."/>
            <person name="Hirani K."/>
            <person name="Kehrer-Sawatzki H."/>
            <person name="Kolb J."/>
            <person name="Patil S."/>
            <person name="Pu L.-L."/>
            <person name="Ren Y."/>
            <person name="Smith D.G."/>
            <person name="Wheeler D.A."/>
            <person name="Schenck I."/>
            <person name="Ball E.V."/>
            <person name="Chen R."/>
            <person name="Cooper D.N."/>
            <person name="Giardine B."/>
            <person name="Hsu F."/>
            <person name="Kent W.J."/>
            <person name="Lesk A."/>
            <person name="Nelson D.L."/>
            <person name="O'brien W.E."/>
            <person name="Pruefer K."/>
            <person name="Stenson P.D."/>
            <person name="Wallace J.C."/>
            <person name="Ke H."/>
            <person name="Liu X.-M."/>
            <person name="Wang P."/>
            <person name="Xiang A.P."/>
            <person name="Yang F."/>
            <person name="Barber G.P."/>
            <person name="Haussler D."/>
            <person name="Karolchik D."/>
            <person name="Kern A.D."/>
            <person name="Kuhn R.M."/>
            <person name="Smith K.E."/>
            <person name="Zwieg A.S."/>
        </authorList>
    </citation>
    <scope>NUCLEOTIDE SEQUENCE [LARGE SCALE GENOMIC DNA]</scope>
    <source>
        <strain evidence="2">17573</strain>
    </source>
</reference>